<accession>A0AA40DQ11</accession>
<evidence type="ECO:0000256" key="2">
    <source>
        <dbReference type="ARBA" id="ARBA00022771"/>
    </source>
</evidence>
<dbReference type="Pfam" id="PF01753">
    <property type="entry name" value="zf-MYND"/>
    <property type="match status" value="1"/>
</dbReference>
<dbReference type="PROSITE" id="PS50865">
    <property type="entry name" value="ZF_MYND_2"/>
    <property type="match status" value="1"/>
</dbReference>
<evidence type="ECO:0000313" key="7">
    <source>
        <dbReference type="Proteomes" id="UP001172102"/>
    </source>
</evidence>
<reference evidence="6" key="1">
    <citation type="submission" date="2023-06" db="EMBL/GenBank/DDBJ databases">
        <title>Genome-scale phylogeny and comparative genomics of the fungal order Sordariales.</title>
        <authorList>
            <consortium name="Lawrence Berkeley National Laboratory"/>
            <person name="Hensen N."/>
            <person name="Bonometti L."/>
            <person name="Westerberg I."/>
            <person name="Brannstrom I.O."/>
            <person name="Guillou S."/>
            <person name="Cros-Aarteil S."/>
            <person name="Calhoun S."/>
            <person name="Haridas S."/>
            <person name="Kuo A."/>
            <person name="Mondo S."/>
            <person name="Pangilinan J."/>
            <person name="Riley R."/>
            <person name="Labutti K."/>
            <person name="Andreopoulos B."/>
            <person name="Lipzen A."/>
            <person name="Chen C."/>
            <person name="Yanf M."/>
            <person name="Daum C."/>
            <person name="Ng V."/>
            <person name="Clum A."/>
            <person name="Steindorff A."/>
            <person name="Ohm R."/>
            <person name="Martin F."/>
            <person name="Silar P."/>
            <person name="Natvig D."/>
            <person name="Lalanne C."/>
            <person name="Gautier V."/>
            <person name="Ament-Velasquez S.L."/>
            <person name="Kruys A."/>
            <person name="Hutchinson M.I."/>
            <person name="Powell A.J."/>
            <person name="Barry K."/>
            <person name="Miller A.N."/>
            <person name="Grigoriev I.V."/>
            <person name="Debuchy R."/>
            <person name="Gladieux P."/>
            <person name="Thoren M.H."/>
            <person name="Johannesson H."/>
        </authorList>
    </citation>
    <scope>NUCLEOTIDE SEQUENCE</scope>
    <source>
        <strain evidence="6">SMH4607-1</strain>
    </source>
</reference>
<protein>
    <recommendedName>
        <fullName evidence="5">MYND-type domain-containing protein</fullName>
    </recommendedName>
</protein>
<dbReference type="SUPFAM" id="SSF144232">
    <property type="entry name" value="HIT/MYND zinc finger-like"/>
    <property type="match status" value="1"/>
</dbReference>
<keyword evidence="1" id="KW-0479">Metal-binding</keyword>
<keyword evidence="3" id="KW-0862">Zinc</keyword>
<dbReference type="GO" id="GO:0008270">
    <property type="term" value="F:zinc ion binding"/>
    <property type="evidence" value="ECO:0007669"/>
    <property type="project" value="UniProtKB-KW"/>
</dbReference>
<evidence type="ECO:0000313" key="6">
    <source>
        <dbReference type="EMBL" id="KAK0711335.1"/>
    </source>
</evidence>
<dbReference type="InterPro" id="IPR002893">
    <property type="entry name" value="Znf_MYND"/>
</dbReference>
<comment type="caution">
    <text evidence="6">The sequence shown here is derived from an EMBL/GenBank/DDBJ whole genome shotgun (WGS) entry which is preliminary data.</text>
</comment>
<dbReference type="Proteomes" id="UP001172102">
    <property type="component" value="Unassembled WGS sequence"/>
</dbReference>
<dbReference type="EMBL" id="JAUKUA010000005">
    <property type="protein sequence ID" value="KAK0711335.1"/>
    <property type="molecule type" value="Genomic_DNA"/>
</dbReference>
<feature type="domain" description="MYND-type" evidence="5">
    <location>
        <begin position="42"/>
        <end position="67"/>
    </location>
</feature>
<proteinExistence type="predicted"/>
<keyword evidence="2 4" id="KW-0863">Zinc-finger</keyword>
<gene>
    <name evidence="6" type="ORF">B0H67DRAFT_684969</name>
</gene>
<dbReference type="AlphaFoldDB" id="A0AA40DQ11"/>
<sequence length="158" mass="17698">MRMLASQAIPAAFAGLGHHAVLRQLQQVAPLRPLSRVTLKICAQCRKSQYCSRDCRKGDWKQHSKECGRPPCTSFGGTDNPNFFTSAAAAAEATKNLDSTIMNLFTRLDNGTYLQDRSEADVYRVPVDLYRLRLTDEGLYCKPDIIEHYGNSICPMQL</sequence>
<organism evidence="6 7">
    <name type="scientific">Lasiosphaeris hirsuta</name>
    <dbReference type="NCBI Taxonomy" id="260670"/>
    <lineage>
        <taxon>Eukaryota</taxon>
        <taxon>Fungi</taxon>
        <taxon>Dikarya</taxon>
        <taxon>Ascomycota</taxon>
        <taxon>Pezizomycotina</taxon>
        <taxon>Sordariomycetes</taxon>
        <taxon>Sordariomycetidae</taxon>
        <taxon>Sordariales</taxon>
        <taxon>Lasiosphaeriaceae</taxon>
        <taxon>Lasiosphaeris</taxon>
    </lineage>
</organism>
<name>A0AA40DQ11_9PEZI</name>
<keyword evidence="7" id="KW-1185">Reference proteome</keyword>
<evidence type="ECO:0000259" key="5">
    <source>
        <dbReference type="PROSITE" id="PS50865"/>
    </source>
</evidence>
<dbReference type="Gene3D" id="6.10.140.2220">
    <property type="match status" value="1"/>
</dbReference>
<evidence type="ECO:0000256" key="4">
    <source>
        <dbReference type="PROSITE-ProRule" id="PRU00134"/>
    </source>
</evidence>
<evidence type="ECO:0000256" key="1">
    <source>
        <dbReference type="ARBA" id="ARBA00022723"/>
    </source>
</evidence>
<evidence type="ECO:0000256" key="3">
    <source>
        <dbReference type="ARBA" id="ARBA00022833"/>
    </source>
</evidence>